<evidence type="ECO:0000313" key="11">
    <source>
        <dbReference type="EMBL" id="KAK1317300.1"/>
    </source>
</evidence>
<gene>
    <name evidence="11" type="ORF">QJS10_CPA05g01598</name>
</gene>
<dbReference type="GO" id="GO:0034626">
    <property type="term" value="P:fatty acid elongation, polyunsaturated fatty acid"/>
    <property type="evidence" value="ECO:0007669"/>
    <property type="project" value="TreeGrafter"/>
</dbReference>
<keyword evidence="4 10" id="KW-0812">Transmembrane</keyword>
<reference evidence="11" key="2">
    <citation type="submission" date="2023-06" db="EMBL/GenBank/DDBJ databases">
        <authorList>
            <person name="Ma L."/>
            <person name="Liu K.-W."/>
            <person name="Li Z."/>
            <person name="Hsiao Y.-Y."/>
            <person name="Qi Y."/>
            <person name="Fu T."/>
            <person name="Tang G."/>
            <person name="Zhang D."/>
            <person name="Sun W.-H."/>
            <person name="Liu D.-K."/>
            <person name="Li Y."/>
            <person name="Chen G.-Z."/>
            <person name="Liu X.-D."/>
            <person name="Liao X.-Y."/>
            <person name="Jiang Y.-T."/>
            <person name="Yu X."/>
            <person name="Hao Y."/>
            <person name="Huang J."/>
            <person name="Zhao X.-W."/>
            <person name="Ke S."/>
            <person name="Chen Y.-Y."/>
            <person name="Wu W.-L."/>
            <person name="Hsu J.-L."/>
            <person name="Lin Y.-F."/>
            <person name="Huang M.-D."/>
            <person name="Li C.-Y."/>
            <person name="Huang L."/>
            <person name="Wang Z.-W."/>
            <person name="Zhao X."/>
            <person name="Zhong W.-Y."/>
            <person name="Peng D.-H."/>
            <person name="Ahmad S."/>
            <person name="Lan S."/>
            <person name="Zhang J.-S."/>
            <person name="Tsai W.-C."/>
            <person name="Van De Peer Y."/>
            <person name="Liu Z.-J."/>
        </authorList>
    </citation>
    <scope>NUCLEOTIDE SEQUENCE</scope>
    <source>
        <strain evidence="11">CP</strain>
        <tissue evidence="11">Leaves</tissue>
    </source>
</reference>
<dbReference type="Proteomes" id="UP001180020">
    <property type="component" value="Unassembled WGS sequence"/>
</dbReference>
<name>A0AAV9EUA1_ACOCL</name>
<proteinExistence type="predicted"/>
<dbReference type="InterPro" id="IPR002076">
    <property type="entry name" value="ELO_fam"/>
</dbReference>
<dbReference type="GO" id="GO:0005789">
    <property type="term" value="C:endoplasmic reticulum membrane"/>
    <property type="evidence" value="ECO:0007669"/>
    <property type="project" value="TreeGrafter"/>
</dbReference>
<keyword evidence="6 10" id="KW-1133">Transmembrane helix</keyword>
<evidence type="ECO:0000256" key="10">
    <source>
        <dbReference type="SAM" id="Phobius"/>
    </source>
</evidence>
<keyword evidence="12" id="KW-1185">Reference proteome</keyword>
<sequence length="302" mass="33801">MGAVTYYLTEHPSIVGFRWGSALPWGSTWSSLAAALSVYLLLSLSLSASLSLLRRRRRPVPLGPVPLLHSLLMFLSSAAILAGTAASARLEIRDTSWFWRRHKTPFQWLLCFPLGTRPSGRLFFWSYLFYLSRYLHLLKTFISILRRRRLTLSKLLYRSMEICTCFLWLEFSQSFQILAIVSSTLAGFVVNGYRLWVSVGLPGGCVPVVLGCRIVLYACNLVCSVGVLMLHFKKGGCNGIGAWVFTSVLNGVLTLVFLNFCVRRHLKRRRSGRGGLGFDDDDCSVSVGRSTATSELDSKKDL</sequence>
<feature type="transmembrane region" description="Helical" evidence="10">
    <location>
        <begin position="29"/>
        <end position="53"/>
    </location>
</feature>
<organism evidence="11 12">
    <name type="scientific">Acorus calamus</name>
    <name type="common">Sweet flag</name>
    <dbReference type="NCBI Taxonomy" id="4465"/>
    <lineage>
        <taxon>Eukaryota</taxon>
        <taxon>Viridiplantae</taxon>
        <taxon>Streptophyta</taxon>
        <taxon>Embryophyta</taxon>
        <taxon>Tracheophyta</taxon>
        <taxon>Spermatophyta</taxon>
        <taxon>Magnoliopsida</taxon>
        <taxon>Liliopsida</taxon>
        <taxon>Acoraceae</taxon>
        <taxon>Acorus</taxon>
    </lineage>
</organism>
<evidence type="ECO:0000256" key="6">
    <source>
        <dbReference type="ARBA" id="ARBA00022989"/>
    </source>
</evidence>
<evidence type="ECO:0000256" key="5">
    <source>
        <dbReference type="ARBA" id="ARBA00022832"/>
    </source>
</evidence>
<dbReference type="GO" id="GO:0034625">
    <property type="term" value="P:fatty acid elongation, monounsaturated fatty acid"/>
    <property type="evidence" value="ECO:0007669"/>
    <property type="project" value="TreeGrafter"/>
</dbReference>
<dbReference type="GO" id="GO:0009922">
    <property type="term" value="F:fatty acid elongase activity"/>
    <property type="evidence" value="ECO:0007669"/>
    <property type="project" value="InterPro"/>
</dbReference>
<dbReference type="AlphaFoldDB" id="A0AAV9EUA1"/>
<comment type="caution">
    <text evidence="11">The sequence shown here is derived from an EMBL/GenBank/DDBJ whole genome shotgun (WGS) entry which is preliminary data.</text>
</comment>
<evidence type="ECO:0000256" key="9">
    <source>
        <dbReference type="ARBA" id="ARBA00023160"/>
    </source>
</evidence>
<feature type="transmembrane region" description="Helical" evidence="10">
    <location>
        <begin position="175"/>
        <end position="196"/>
    </location>
</feature>
<evidence type="ECO:0000256" key="1">
    <source>
        <dbReference type="ARBA" id="ARBA00004141"/>
    </source>
</evidence>
<evidence type="ECO:0000313" key="12">
    <source>
        <dbReference type="Proteomes" id="UP001180020"/>
    </source>
</evidence>
<keyword evidence="3" id="KW-0808">Transferase</keyword>
<dbReference type="EMBL" id="JAUJYO010000005">
    <property type="protein sequence ID" value="KAK1317300.1"/>
    <property type="molecule type" value="Genomic_DNA"/>
</dbReference>
<evidence type="ECO:0008006" key="13">
    <source>
        <dbReference type="Google" id="ProtNLM"/>
    </source>
</evidence>
<keyword evidence="2" id="KW-0444">Lipid biosynthesis</keyword>
<keyword evidence="7" id="KW-0443">Lipid metabolism</keyword>
<reference evidence="11" key="1">
    <citation type="journal article" date="2023" name="Nat. Commun.">
        <title>Diploid and tetraploid genomes of Acorus and the evolution of monocots.</title>
        <authorList>
            <person name="Ma L."/>
            <person name="Liu K.W."/>
            <person name="Li Z."/>
            <person name="Hsiao Y.Y."/>
            <person name="Qi Y."/>
            <person name="Fu T."/>
            <person name="Tang G.D."/>
            <person name="Zhang D."/>
            <person name="Sun W.H."/>
            <person name="Liu D.K."/>
            <person name="Li Y."/>
            <person name="Chen G.Z."/>
            <person name="Liu X.D."/>
            <person name="Liao X.Y."/>
            <person name="Jiang Y.T."/>
            <person name="Yu X."/>
            <person name="Hao Y."/>
            <person name="Huang J."/>
            <person name="Zhao X.W."/>
            <person name="Ke S."/>
            <person name="Chen Y.Y."/>
            <person name="Wu W.L."/>
            <person name="Hsu J.L."/>
            <person name="Lin Y.F."/>
            <person name="Huang M.D."/>
            <person name="Li C.Y."/>
            <person name="Huang L."/>
            <person name="Wang Z.W."/>
            <person name="Zhao X."/>
            <person name="Zhong W.Y."/>
            <person name="Peng D.H."/>
            <person name="Ahmad S."/>
            <person name="Lan S."/>
            <person name="Zhang J.S."/>
            <person name="Tsai W.C."/>
            <person name="Van de Peer Y."/>
            <person name="Liu Z.J."/>
        </authorList>
    </citation>
    <scope>NUCLEOTIDE SEQUENCE</scope>
    <source>
        <strain evidence="11">CP</strain>
    </source>
</reference>
<keyword evidence="8 10" id="KW-0472">Membrane</keyword>
<evidence type="ECO:0000256" key="3">
    <source>
        <dbReference type="ARBA" id="ARBA00022679"/>
    </source>
</evidence>
<dbReference type="PANTHER" id="PTHR11157">
    <property type="entry name" value="FATTY ACID ACYL TRANSFERASE-RELATED"/>
    <property type="match status" value="1"/>
</dbReference>
<dbReference type="GO" id="GO:0042761">
    <property type="term" value="P:very long-chain fatty acid biosynthetic process"/>
    <property type="evidence" value="ECO:0007669"/>
    <property type="project" value="TreeGrafter"/>
</dbReference>
<evidence type="ECO:0000256" key="7">
    <source>
        <dbReference type="ARBA" id="ARBA00023098"/>
    </source>
</evidence>
<dbReference type="PANTHER" id="PTHR11157:SF11">
    <property type="entry name" value="ELONGATION OF FATTY ACIDS PROTEIN 3-LIKE"/>
    <property type="match status" value="1"/>
</dbReference>
<keyword evidence="5" id="KW-0276">Fatty acid metabolism</keyword>
<feature type="transmembrane region" description="Helical" evidence="10">
    <location>
        <begin position="65"/>
        <end position="86"/>
    </location>
</feature>
<evidence type="ECO:0000256" key="4">
    <source>
        <dbReference type="ARBA" id="ARBA00022692"/>
    </source>
</evidence>
<evidence type="ECO:0000256" key="2">
    <source>
        <dbReference type="ARBA" id="ARBA00022516"/>
    </source>
</evidence>
<comment type="subcellular location">
    <subcellularLocation>
        <location evidence="1">Membrane</location>
        <topology evidence="1">Multi-pass membrane protein</topology>
    </subcellularLocation>
</comment>
<evidence type="ECO:0000256" key="8">
    <source>
        <dbReference type="ARBA" id="ARBA00023136"/>
    </source>
</evidence>
<protein>
    <recommendedName>
        <fullName evidence="13">Elongation of fatty acids protein 3-like</fullName>
    </recommendedName>
</protein>
<dbReference type="GO" id="GO:0019367">
    <property type="term" value="P:fatty acid elongation, saturated fatty acid"/>
    <property type="evidence" value="ECO:0007669"/>
    <property type="project" value="TreeGrafter"/>
</dbReference>
<feature type="transmembrane region" description="Helical" evidence="10">
    <location>
        <begin position="242"/>
        <end position="262"/>
    </location>
</feature>
<dbReference type="Pfam" id="PF01151">
    <property type="entry name" value="ELO"/>
    <property type="match status" value="1"/>
</dbReference>
<keyword evidence="9" id="KW-0275">Fatty acid biosynthesis</keyword>
<dbReference type="GO" id="GO:0030148">
    <property type="term" value="P:sphingolipid biosynthetic process"/>
    <property type="evidence" value="ECO:0007669"/>
    <property type="project" value="TreeGrafter"/>
</dbReference>
<accession>A0AAV9EUA1</accession>